<dbReference type="OrthoDB" id="3335358at2759"/>
<sequence length="134" mass="15277">MAVPNETVPIYVFKILLPSDFPTGVPAASSLCSIPAMPSTSLDQSEGFIHLSRARQLLLPLSRFFISEESIVLVRVVFERVEKDVRWDRTASGDEYPHLLRQLAGLDCDEVKTVRRMGREWEEVLESEKAWVWS</sequence>
<dbReference type="InterPro" id="IPR009297">
    <property type="entry name" value="DUF952"/>
</dbReference>
<dbReference type="STRING" id="1858805.M5G5I3"/>
<dbReference type="EMBL" id="JH795865">
    <property type="protein sequence ID" value="EJU01072.1"/>
    <property type="molecule type" value="Genomic_DNA"/>
</dbReference>
<gene>
    <name evidence="1" type="ORF">DACRYDRAFT_108403</name>
</gene>
<protein>
    <submittedName>
        <fullName evidence="1">Uncharacterized protein</fullName>
    </submittedName>
</protein>
<keyword evidence="2" id="KW-1185">Reference proteome</keyword>
<dbReference type="Gene3D" id="3.20.170.20">
    <property type="entry name" value="Protein of unknown function DUF952"/>
    <property type="match status" value="1"/>
</dbReference>
<organism evidence="1 2">
    <name type="scientific">Dacryopinax primogenitus (strain DJM 731)</name>
    <name type="common">Brown rot fungus</name>
    <dbReference type="NCBI Taxonomy" id="1858805"/>
    <lineage>
        <taxon>Eukaryota</taxon>
        <taxon>Fungi</taxon>
        <taxon>Dikarya</taxon>
        <taxon>Basidiomycota</taxon>
        <taxon>Agaricomycotina</taxon>
        <taxon>Dacrymycetes</taxon>
        <taxon>Dacrymycetales</taxon>
        <taxon>Dacrymycetaceae</taxon>
        <taxon>Dacryopinax</taxon>
    </lineage>
</organism>
<evidence type="ECO:0000313" key="2">
    <source>
        <dbReference type="Proteomes" id="UP000030653"/>
    </source>
</evidence>
<name>M5G5I3_DACPD</name>
<reference evidence="1 2" key="1">
    <citation type="journal article" date="2012" name="Science">
        <title>The Paleozoic origin of enzymatic lignin decomposition reconstructed from 31 fungal genomes.</title>
        <authorList>
            <person name="Floudas D."/>
            <person name="Binder M."/>
            <person name="Riley R."/>
            <person name="Barry K."/>
            <person name="Blanchette R.A."/>
            <person name="Henrissat B."/>
            <person name="Martinez A.T."/>
            <person name="Otillar R."/>
            <person name="Spatafora J.W."/>
            <person name="Yadav J.S."/>
            <person name="Aerts A."/>
            <person name="Benoit I."/>
            <person name="Boyd A."/>
            <person name="Carlson A."/>
            <person name="Copeland A."/>
            <person name="Coutinho P.M."/>
            <person name="de Vries R.P."/>
            <person name="Ferreira P."/>
            <person name="Findley K."/>
            <person name="Foster B."/>
            <person name="Gaskell J."/>
            <person name="Glotzer D."/>
            <person name="Gorecki P."/>
            <person name="Heitman J."/>
            <person name="Hesse C."/>
            <person name="Hori C."/>
            <person name="Igarashi K."/>
            <person name="Jurgens J.A."/>
            <person name="Kallen N."/>
            <person name="Kersten P."/>
            <person name="Kohler A."/>
            <person name="Kuees U."/>
            <person name="Kumar T.K.A."/>
            <person name="Kuo A."/>
            <person name="LaButti K."/>
            <person name="Larrondo L.F."/>
            <person name="Lindquist E."/>
            <person name="Ling A."/>
            <person name="Lombard V."/>
            <person name="Lucas S."/>
            <person name="Lundell T."/>
            <person name="Martin R."/>
            <person name="McLaughlin D.J."/>
            <person name="Morgenstern I."/>
            <person name="Morin E."/>
            <person name="Murat C."/>
            <person name="Nagy L.G."/>
            <person name="Nolan M."/>
            <person name="Ohm R.A."/>
            <person name="Patyshakuliyeva A."/>
            <person name="Rokas A."/>
            <person name="Ruiz-Duenas F.J."/>
            <person name="Sabat G."/>
            <person name="Salamov A."/>
            <person name="Samejima M."/>
            <person name="Schmutz J."/>
            <person name="Slot J.C."/>
            <person name="St John F."/>
            <person name="Stenlid J."/>
            <person name="Sun H."/>
            <person name="Sun S."/>
            <person name="Syed K."/>
            <person name="Tsang A."/>
            <person name="Wiebenga A."/>
            <person name="Young D."/>
            <person name="Pisabarro A."/>
            <person name="Eastwood D.C."/>
            <person name="Martin F."/>
            <person name="Cullen D."/>
            <person name="Grigoriev I.V."/>
            <person name="Hibbett D.S."/>
        </authorList>
    </citation>
    <scope>NUCLEOTIDE SEQUENCE [LARGE SCALE GENOMIC DNA]</scope>
    <source>
        <strain evidence="1 2">DJM-731 SS1</strain>
    </source>
</reference>
<dbReference type="AlphaFoldDB" id="M5G5I3"/>
<accession>M5G5I3</accession>
<proteinExistence type="predicted"/>
<dbReference type="RefSeq" id="XP_040627969.1">
    <property type="nucleotide sequence ID" value="XM_040768644.1"/>
</dbReference>
<dbReference type="Pfam" id="PF06108">
    <property type="entry name" value="DUF952"/>
    <property type="match status" value="1"/>
</dbReference>
<evidence type="ECO:0000313" key="1">
    <source>
        <dbReference type="EMBL" id="EJU01072.1"/>
    </source>
</evidence>
<dbReference type="SUPFAM" id="SSF56399">
    <property type="entry name" value="ADP-ribosylation"/>
    <property type="match status" value="1"/>
</dbReference>
<dbReference type="Proteomes" id="UP000030653">
    <property type="component" value="Unassembled WGS sequence"/>
</dbReference>
<dbReference type="PANTHER" id="PTHR34129">
    <property type="entry name" value="BLR1139 PROTEIN"/>
    <property type="match status" value="1"/>
</dbReference>
<dbReference type="PANTHER" id="PTHR34129:SF1">
    <property type="entry name" value="DUF952 DOMAIN-CONTAINING PROTEIN"/>
    <property type="match status" value="1"/>
</dbReference>
<dbReference type="GeneID" id="63683706"/>
<dbReference type="HOGENOM" id="CLU_1896148_0_0_1"/>